<proteinExistence type="predicted"/>
<comment type="caution">
    <text evidence="1">The sequence shown here is derived from an EMBL/GenBank/DDBJ whole genome shotgun (WGS) entry which is preliminary data.</text>
</comment>
<evidence type="ECO:0000313" key="1">
    <source>
        <dbReference type="EMBL" id="NIY71133.1"/>
    </source>
</evidence>
<organism evidence="1 2">
    <name type="scientific">Marivivens donghaensis</name>
    <dbReference type="NCBI Taxonomy" id="1699413"/>
    <lineage>
        <taxon>Bacteria</taxon>
        <taxon>Pseudomonadati</taxon>
        <taxon>Pseudomonadota</taxon>
        <taxon>Alphaproteobacteria</taxon>
        <taxon>Rhodobacterales</taxon>
        <taxon>Paracoccaceae</taxon>
        <taxon>Marivivens group</taxon>
        <taxon>Marivivens</taxon>
    </lineage>
</organism>
<name>A0ABX0VU94_9RHOB</name>
<dbReference type="RefSeq" id="WP_167636018.1">
    <property type="nucleotide sequence ID" value="NZ_JAATOP010000001.1"/>
</dbReference>
<keyword evidence="2" id="KW-1185">Reference proteome</keyword>
<protein>
    <submittedName>
        <fullName evidence="1">Uncharacterized protein</fullName>
    </submittedName>
</protein>
<dbReference type="Proteomes" id="UP000709466">
    <property type="component" value="Unassembled WGS sequence"/>
</dbReference>
<reference evidence="1 2" key="1">
    <citation type="submission" date="2020-03" db="EMBL/GenBank/DDBJ databases">
        <title>Bacterial isolates of synthetic phycosphere.</title>
        <authorList>
            <person name="Fu H."/>
            <person name="Moran M.A."/>
        </authorList>
    </citation>
    <scope>NUCLEOTIDE SEQUENCE [LARGE SCALE GENOMIC DNA]</scope>
    <source>
        <strain evidence="1 2">HF1</strain>
    </source>
</reference>
<gene>
    <name evidence="1" type="ORF">HCZ30_01640</name>
</gene>
<sequence length="86" mass="9842">MRKRFTAQIALDQHQTYVDANKALFDSLESVLDELADKPEMVEFFRLFSKYATLANAKKIAAHPDCPKIVGDEIQQRIEESKSGRK</sequence>
<evidence type="ECO:0000313" key="2">
    <source>
        <dbReference type="Proteomes" id="UP000709466"/>
    </source>
</evidence>
<dbReference type="EMBL" id="JAATOP010000001">
    <property type="protein sequence ID" value="NIY71133.1"/>
    <property type="molecule type" value="Genomic_DNA"/>
</dbReference>
<accession>A0ABX0VU94</accession>